<accession>A0A449BKK0</accession>
<dbReference type="InterPro" id="IPR019282">
    <property type="entry name" value="Glycoamylase-like_cons_dom"/>
</dbReference>
<dbReference type="Proteomes" id="UP000290909">
    <property type="component" value="Chromosome"/>
</dbReference>
<dbReference type="Pfam" id="PF10091">
    <property type="entry name" value="Glycoamylase"/>
    <property type="match status" value="1"/>
</dbReference>
<feature type="domain" description="Glycoamylase-like" evidence="1">
    <location>
        <begin position="185"/>
        <end position="399"/>
    </location>
</feature>
<dbReference type="AlphaFoldDB" id="A0A449BKK0"/>
<dbReference type="Gene3D" id="1.50.10.140">
    <property type="match status" value="1"/>
</dbReference>
<keyword evidence="3" id="KW-1185">Reference proteome</keyword>
<sequence length="414" mass="48441">MYEIWKRKKLLIEEVQHRAFRLLMKLTNDRENEKGYGLTLDHNLKPDVASIASTGFVLSSYIIADTYGYLPRKEIVKRVKKTLETLWYNVPHFKGFFVHFVDIHTASRYKKSEYSTVDTLLCIKGVIAVSSYFDDLEIKHLADKILNRIEWDFFIDHRSDKKRFYTAYNPDKDGDYANGEAGFIYYWHMLAEQIVMYIIAAGSKRLSNETALELYEGFERNLGSYQGHKYYYSPGNTLFVYQYPLCWLDGKNWINKDGFSWYQNLKNATLGHRAWNLRNYKRFKTFSRETFGLTASSSPNGYSVFHCVPSISNSYLTDGTIQPNAMIGSLITNPKEVLKALFYMKDIPKVWTKYGFVDAYNFEDRKWISKQFITIDNGLEMLMANAYLSGEVVASFMNHEIIKRGLEVLQWKKI</sequence>
<protein>
    <submittedName>
        <fullName evidence="2">Uncharacterized protein conserved in bacteria</fullName>
    </submittedName>
</protein>
<dbReference type="EMBL" id="LR215050">
    <property type="protein sequence ID" value="VEU82867.1"/>
    <property type="molecule type" value="Genomic_DNA"/>
</dbReference>
<name>A0A449BKK0_9MOLU</name>
<gene>
    <name evidence="2" type="ORF">NCTC10172_00893</name>
</gene>
<organism evidence="2 3">
    <name type="scientific">Acholeplasma hippikon</name>
    <dbReference type="NCBI Taxonomy" id="264636"/>
    <lineage>
        <taxon>Bacteria</taxon>
        <taxon>Bacillati</taxon>
        <taxon>Mycoplasmatota</taxon>
        <taxon>Mollicutes</taxon>
        <taxon>Acholeplasmatales</taxon>
        <taxon>Acholeplasmataceae</taxon>
        <taxon>Acholeplasma</taxon>
    </lineage>
</organism>
<dbReference type="STRING" id="1408416.GCA_000702765_00331"/>
<dbReference type="KEGG" id="ahk:NCTC10172_00893"/>
<evidence type="ECO:0000313" key="2">
    <source>
        <dbReference type="EMBL" id="VEU82867.1"/>
    </source>
</evidence>
<evidence type="ECO:0000313" key="3">
    <source>
        <dbReference type="Proteomes" id="UP000290909"/>
    </source>
</evidence>
<proteinExistence type="predicted"/>
<reference evidence="2 3" key="1">
    <citation type="submission" date="2019-01" db="EMBL/GenBank/DDBJ databases">
        <authorList>
            <consortium name="Pathogen Informatics"/>
        </authorList>
    </citation>
    <scope>NUCLEOTIDE SEQUENCE [LARGE SCALE GENOMIC DNA]</scope>
    <source>
        <strain evidence="2 3">NCTC10172</strain>
    </source>
</reference>
<evidence type="ECO:0000259" key="1">
    <source>
        <dbReference type="Pfam" id="PF10091"/>
    </source>
</evidence>